<keyword evidence="3 5" id="KW-0690">Ribosome biogenesis</keyword>
<organism evidence="7 8">
    <name type="scientific">Ostreobium quekettii</name>
    <dbReference type="NCBI Taxonomy" id="121088"/>
    <lineage>
        <taxon>Eukaryota</taxon>
        <taxon>Viridiplantae</taxon>
        <taxon>Chlorophyta</taxon>
        <taxon>core chlorophytes</taxon>
        <taxon>Ulvophyceae</taxon>
        <taxon>TCBD clade</taxon>
        <taxon>Bryopsidales</taxon>
        <taxon>Ostreobineae</taxon>
        <taxon>Ostreobiaceae</taxon>
        <taxon>Ostreobium</taxon>
    </lineage>
</organism>
<dbReference type="AlphaFoldDB" id="A0A8S1J2A6"/>
<dbReference type="GO" id="GO:0005634">
    <property type="term" value="C:nucleus"/>
    <property type="evidence" value="ECO:0007669"/>
    <property type="project" value="UniProtKB-SubCell"/>
</dbReference>
<dbReference type="EMBL" id="CAJHUC010001498">
    <property type="protein sequence ID" value="CAD7701328.1"/>
    <property type="molecule type" value="Genomic_DNA"/>
</dbReference>
<feature type="region of interest" description="Disordered" evidence="6">
    <location>
        <begin position="1"/>
        <end position="27"/>
    </location>
</feature>
<evidence type="ECO:0000256" key="1">
    <source>
        <dbReference type="ARBA" id="ARBA00004123"/>
    </source>
</evidence>
<comment type="similarity">
    <text evidence="2 5">Belongs to the RRS1 family.</text>
</comment>
<keyword evidence="8" id="KW-1185">Reference proteome</keyword>
<reference evidence="7" key="1">
    <citation type="submission" date="2020-12" db="EMBL/GenBank/DDBJ databases">
        <authorList>
            <person name="Iha C."/>
        </authorList>
    </citation>
    <scope>NUCLEOTIDE SEQUENCE</scope>
</reference>
<keyword evidence="4 5" id="KW-0539">Nucleus</keyword>
<evidence type="ECO:0000256" key="2">
    <source>
        <dbReference type="ARBA" id="ARBA00010077"/>
    </source>
</evidence>
<sequence length="377" mass="41051">MAASSPVRVSLDELTEDQSGRDDQIDADGFEVDVGNLCASDPRPVSPHLLDPDGLPSIESAAGAAQALAAALFSLPGQADDHGNWIVTLPDPIAAIPREKPLPTARPETRWERFAKRKGIKKRKKEKRVWDEEVGEWRRRYGYKRVGDARDVAVLDAKPTDEVGEDPFTKMDEAKKERVRKQEKRMVANIKSAAKAGYVPNSVKLSAKLPEYGKGHPMDRKQHLSEVKSAADQAGVSTASMGKFDKPLPGETEGARSQPVKRRKPIASGQPTTIEVETLAKMADRLVRERSEDGLAVGRAIGHLEAAKREARHREKVERYMEGEEDEGGRGGKGGWKGKGGRKGKQGRKGGVGKVVAKAGKGAGKGRGGTRRRKGRR</sequence>
<dbReference type="OrthoDB" id="28455at2759"/>
<feature type="compositionally biased region" description="Basic residues" evidence="6">
    <location>
        <begin position="368"/>
        <end position="377"/>
    </location>
</feature>
<evidence type="ECO:0000256" key="3">
    <source>
        <dbReference type="ARBA" id="ARBA00022517"/>
    </source>
</evidence>
<comment type="function">
    <text evidence="5">Involved in ribosomal large subunit assembly.</text>
</comment>
<comment type="subcellular location">
    <subcellularLocation>
        <location evidence="1 5">Nucleus</location>
    </subcellularLocation>
</comment>
<accession>A0A8S1J2A6</accession>
<gene>
    <name evidence="7" type="ORF">OSTQU699_LOCUS6687</name>
</gene>
<feature type="compositionally biased region" description="Basic and acidic residues" evidence="6">
    <location>
        <begin position="307"/>
        <end position="322"/>
    </location>
</feature>
<evidence type="ECO:0000256" key="6">
    <source>
        <dbReference type="SAM" id="MobiDB-lite"/>
    </source>
</evidence>
<feature type="region of interest" description="Disordered" evidence="6">
    <location>
        <begin position="209"/>
        <end position="275"/>
    </location>
</feature>
<feature type="compositionally biased region" description="Basic residues" evidence="6">
    <location>
        <begin position="339"/>
        <end position="348"/>
    </location>
</feature>
<comment type="caution">
    <text evidence="7">The sequence shown here is derived from an EMBL/GenBank/DDBJ whole genome shotgun (WGS) entry which is preliminary data.</text>
</comment>
<dbReference type="Proteomes" id="UP000708148">
    <property type="component" value="Unassembled WGS sequence"/>
</dbReference>
<feature type="compositionally biased region" description="Basic and acidic residues" evidence="6">
    <location>
        <begin position="161"/>
        <end position="176"/>
    </location>
</feature>
<feature type="region of interest" description="Disordered" evidence="6">
    <location>
        <begin position="307"/>
        <end position="377"/>
    </location>
</feature>
<dbReference type="Pfam" id="PF04939">
    <property type="entry name" value="RRS1"/>
    <property type="match status" value="1"/>
</dbReference>
<evidence type="ECO:0000256" key="5">
    <source>
        <dbReference type="RuleBase" id="RU364132"/>
    </source>
</evidence>
<name>A0A8S1J2A6_9CHLO</name>
<evidence type="ECO:0000313" key="7">
    <source>
        <dbReference type="EMBL" id="CAD7701328.1"/>
    </source>
</evidence>
<proteinExistence type="inferred from homology"/>
<protein>
    <recommendedName>
        <fullName evidence="5">Ribosome biogenesis regulatory protein</fullName>
    </recommendedName>
</protein>
<evidence type="ECO:0000256" key="4">
    <source>
        <dbReference type="ARBA" id="ARBA00023242"/>
    </source>
</evidence>
<feature type="region of interest" description="Disordered" evidence="6">
    <location>
        <begin position="161"/>
        <end position="183"/>
    </location>
</feature>
<feature type="compositionally biased region" description="Basic and acidic residues" evidence="6">
    <location>
        <begin position="211"/>
        <end position="226"/>
    </location>
</feature>
<dbReference type="GO" id="GO:0042254">
    <property type="term" value="P:ribosome biogenesis"/>
    <property type="evidence" value="ECO:0007669"/>
    <property type="project" value="UniProtKB-KW"/>
</dbReference>
<evidence type="ECO:0000313" key="8">
    <source>
        <dbReference type="Proteomes" id="UP000708148"/>
    </source>
</evidence>
<dbReference type="InterPro" id="IPR007023">
    <property type="entry name" value="Ribosom_reg"/>
</dbReference>